<dbReference type="PANTHER" id="PTHR40447:SF1">
    <property type="entry name" value="ANAEROBIC SULFITE REDUCTASE SUBUNIT A"/>
    <property type="match status" value="1"/>
</dbReference>
<dbReference type="RefSeq" id="WP_208269731.1">
    <property type="nucleotide sequence ID" value="NZ_BAAAGM010000070.1"/>
</dbReference>
<dbReference type="Pfam" id="PF17179">
    <property type="entry name" value="Fer4_22"/>
    <property type="match status" value="1"/>
</dbReference>
<dbReference type="Proteomes" id="UP000666915">
    <property type="component" value="Unassembled WGS sequence"/>
</dbReference>
<evidence type="ECO:0000256" key="3">
    <source>
        <dbReference type="ARBA" id="ARBA00023014"/>
    </source>
</evidence>
<dbReference type="InterPro" id="IPR017900">
    <property type="entry name" value="4Fe4S_Fe_S_CS"/>
</dbReference>
<keyword evidence="3" id="KW-0411">Iron-sulfur</keyword>
<dbReference type="InterPro" id="IPR009051">
    <property type="entry name" value="Helical_ferredxn"/>
</dbReference>
<accession>A0ABS3R543</accession>
<dbReference type="PANTHER" id="PTHR40447">
    <property type="entry name" value="ANAEROBIC SULFITE REDUCTASE SUBUNIT A"/>
    <property type="match status" value="1"/>
</dbReference>
<dbReference type="InterPro" id="IPR017896">
    <property type="entry name" value="4Fe4S_Fe-S-bd"/>
</dbReference>
<gene>
    <name evidence="5" type="ORF">J4557_27955</name>
</gene>
<feature type="domain" description="4Fe-4S ferredoxin-type" evidence="4">
    <location>
        <begin position="336"/>
        <end position="364"/>
    </location>
</feature>
<dbReference type="Gene3D" id="1.10.1060.10">
    <property type="entry name" value="Alpha-helical ferredoxin"/>
    <property type="match status" value="1"/>
</dbReference>
<dbReference type="SUPFAM" id="SSF46548">
    <property type="entry name" value="alpha-helical ferredoxin"/>
    <property type="match status" value="1"/>
</dbReference>
<keyword evidence="6" id="KW-1185">Reference proteome</keyword>
<evidence type="ECO:0000313" key="5">
    <source>
        <dbReference type="EMBL" id="MBO2441363.1"/>
    </source>
</evidence>
<evidence type="ECO:0000256" key="2">
    <source>
        <dbReference type="ARBA" id="ARBA00023004"/>
    </source>
</evidence>
<protein>
    <submittedName>
        <fullName evidence="5">4Fe-4S dicluster domain-containing protein</fullName>
    </submittedName>
</protein>
<evidence type="ECO:0000313" key="6">
    <source>
        <dbReference type="Proteomes" id="UP000666915"/>
    </source>
</evidence>
<comment type="caution">
    <text evidence="5">The sequence shown here is derived from an EMBL/GenBank/DDBJ whole genome shotgun (WGS) entry which is preliminary data.</text>
</comment>
<organism evidence="5 6">
    <name type="scientific">Actinomadura nitritigenes</name>
    <dbReference type="NCBI Taxonomy" id="134602"/>
    <lineage>
        <taxon>Bacteria</taxon>
        <taxon>Bacillati</taxon>
        <taxon>Actinomycetota</taxon>
        <taxon>Actinomycetes</taxon>
        <taxon>Streptosporangiales</taxon>
        <taxon>Thermomonosporaceae</taxon>
        <taxon>Actinomadura</taxon>
    </lineage>
</organism>
<sequence>MTAPESTALELTGLGPLHDALRRAGYTVIGPTVRNDAIVLAELASADDLPYGWGVTLSPGGYRLTRRRDRAAFAHAAGPQSWKPYLHQTRIKLWDADRTEDGFTVRNRPPDPGPPFAFLGVRPCDLRAIAVQDRVLIGGEHVDPVYEQRRRGAFIIAVNCTEPGGTCFCTSMGTGPAAGPGYDLALTELVDDGDPRYVVEIGSERGTALMDDLRAATADPADVDRARADVAAAAGRMGREMPALGLRDLMAGTLEADRWDEVAQRCLSCGNCTMVCPTCFCTRVADTTDLTGDHAERWQLWDSCFDLDHSHLHGGSVRSSPKSRYRQWLTHKLGTWHDQFGSSGCVGCGRCIVWCPVGIDLTEEVAALRAEAAGNGPGEPGGG</sequence>
<feature type="domain" description="4Fe-4S ferredoxin-type" evidence="4">
    <location>
        <begin position="255"/>
        <end position="287"/>
    </location>
</feature>
<keyword evidence="2" id="KW-0408">Iron</keyword>
<reference evidence="5 6" key="1">
    <citation type="submission" date="2021-03" db="EMBL/GenBank/DDBJ databases">
        <authorList>
            <person name="Kanchanasin P."/>
            <person name="Saeng-In P."/>
            <person name="Phongsopitanun W."/>
            <person name="Yuki M."/>
            <person name="Kudo T."/>
            <person name="Ohkuma M."/>
            <person name="Tanasupawat S."/>
        </authorList>
    </citation>
    <scope>NUCLEOTIDE SEQUENCE [LARGE SCALE GENOMIC DNA]</scope>
    <source>
        <strain evidence="5 6">L46</strain>
    </source>
</reference>
<dbReference type="PROSITE" id="PS51379">
    <property type="entry name" value="4FE4S_FER_2"/>
    <property type="match status" value="2"/>
</dbReference>
<evidence type="ECO:0000256" key="1">
    <source>
        <dbReference type="ARBA" id="ARBA00022723"/>
    </source>
</evidence>
<dbReference type="PROSITE" id="PS00198">
    <property type="entry name" value="4FE4S_FER_1"/>
    <property type="match status" value="2"/>
</dbReference>
<proteinExistence type="predicted"/>
<keyword evidence="1" id="KW-0479">Metal-binding</keyword>
<dbReference type="EMBL" id="JAGEOK010000019">
    <property type="protein sequence ID" value="MBO2441363.1"/>
    <property type="molecule type" value="Genomic_DNA"/>
</dbReference>
<evidence type="ECO:0000259" key="4">
    <source>
        <dbReference type="PROSITE" id="PS51379"/>
    </source>
</evidence>
<name>A0ABS3R543_9ACTN</name>